<accession>A0AAD8NNJ3</accession>
<evidence type="ECO:0000313" key="1">
    <source>
        <dbReference type="EMBL" id="KAK1414841.1"/>
    </source>
</evidence>
<keyword evidence="5" id="KW-1185">Reference proteome</keyword>
<dbReference type="EMBL" id="JAUHHV010000008">
    <property type="protein sequence ID" value="KAK1414843.1"/>
    <property type="molecule type" value="Genomic_DNA"/>
</dbReference>
<dbReference type="Proteomes" id="UP001229421">
    <property type="component" value="Unassembled WGS sequence"/>
</dbReference>
<protein>
    <submittedName>
        <fullName evidence="3">Uncharacterized protein</fullName>
    </submittedName>
</protein>
<sequence length="103" mass="12028">MAMFFLSDNRLRQELISGELNIFQLRRNMYLLKSESDDVDVVSRSLEPRLDDMNLNLSVVRVLEASNVPRENLISFFKWAAGWNNQEVVIVMKHKALLNTILF</sequence>
<gene>
    <name evidence="1" type="ORF">QVD17_30602</name>
    <name evidence="2" type="ORF">QVD17_30603</name>
    <name evidence="3" type="ORF">QVD17_30604</name>
    <name evidence="4" type="ORF">QVD17_30605</name>
</gene>
<evidence type="ECO:0000313" key="3">
    <source>
        <dbReference type="EMBL" id="KAK1414843.1"/>
    </source>
</evidence>
<proteinExistence type="predicted"/>
<reference evidence="3" key="1">
    <citation type="journal article" date="2023" name="bioRxiv">
        <title>Improved chromosome-level genome assembly for marigold (Tagetes erecta).</title>
        <authorList>
            <person name="Jiang F."/>
            <person name="Yuan L."/>
            <person name="Wang S."/>
            <person name="Wang H."/>
            <person name="Xu D."/>
            <person name="Wang A."/>
            <person name="Fan W."/>
        </authorList>
    </citation>
    <scope>NUCLEOTIDE SEQUENCE</scope>
    <source>
        <strain evidence="3">WSJ</strain>
        <tissue evidence="3">Leaf</tissue>
    </source>
</reference>
<evidence type="ECO:0000313" key="4">
    <source>
        <dbReference type="EMBL" id="KAK1414844.1"/>
    </source>
</evidence>
<dbReference type="EMBL" id="JAUHHV010000008">
    <property type="protein sequence ID" value="KAK1414844.1"/>
    <property type="molecule type" value="Genomic_DNA"/>
</dbReference>
<dbReference type="EMBL" id="JAUHHV010000008">
    <property type="protein sequence ID" value="KAK1414841.1"/>
    <property type="molecule type" value="Genomic_DNA"/>
</dbReference>
<comment type="caution">
    <text evidence="3">The sequence shown here is derived from an EMBL/GenBank/DDBJ whole genome shotgun (WGS) entry which is preliminary data.</text>
</comment>
<evidence type="ECO:0000313" key="2">
    <source>
        <dbReference type="EMBL" id="KAK1414842.1"/>
    </source>
</evidence>
<name>A0AAD8NNJ3_TARER</name>
<dbReference type="AlphaFoldDB" id="A0AAD8NNJ3"/>
<evidence type="ECO:0000313" key="5">
    <source>
        <dbReference type="Proteomes" id="UP001229421"/>
    </source>
</evidence>
<dbReference type="EMBL" id="JAUHHV010000008">
    <property type="protein sequence ID" value="KAK1414842.1"/>
    <property type="molecule type" value="Genomic_DNA"/>
</dbReference>
<organism evidence="3 5">
    <name type="scientific">Tagetes erecta</name>
    <name type="common">African marigold</name>
    <dbReference type="NCBI Taxonomy" id="13708"/>
    <lineage>
        <taxon>Eukaryota</taxon>
        <taxon>Viridiplantae</taxon>
        <taxon>Streptophyta</taxon>
        <taxon>Embryophyta</taxon>
        <taxon>Tracheophyta</taxon>
        <taxon>Spermatophyta</taxon>
        <taxon>Magnoliopsida</taxon>
        <taxon>eudicotyledons</taxon>
        <taxon>Gunneridae</taxon>
        <taxon>Pentapetalae</taxon>
        <taxon>asterids</taxon>
        <taxon>campanulids</taxon>
        <taxon>Asterales</taxon>
        <taxon>Asteraceae</taxon>
        <taxon>Asteroideae</taxon>
        <taxon>Heliantheae alliance</taxon>
        <taxon>Tageteae</taxon>
        <taxon>Tagetes</taxon>
    </lineage>
</organism>